<dbReference type="EMBL" id="JBHTKA010000016">
    <property type="protein sequence ID" value="MFD1003331.1"/>
    <property type="molecule type" value="Genomic_DNA"/>
</dbReference>
<evidence type="ECO:0000259" key="8">
    <source>
        <dbReference type="Pfam" id="PF09335"/>
    </source>
</evidence>
<comment type="caution">
    <text evidence="9">The sequence shown here is derived from an EMBL/GenBank/DDBJ whole genome shotgun (WGS) entry which is preliminary data.</text>
</comment>
<keyword evidence="4 7" id="KW-0812">Transmembrane</keyword>
<proteinExistence type="inferred from homology"/>
<keyword evidence="10" id="KW-1185">Reference proteome</keyword>
<accession>A0ABW3KD40</accession>
<dbReference type="Pfam" id="PF09335">
    <property type="entry name" value="VTT_dom"/>
    <property type="match status" value="1"/>
</dbReference>
<evidence type="ECO:0000256" key="5">
    <source>
        <dbReference type="ARBA" id="ARBA00022989"/>
    </source>
</evidence>
<evidence type="ECO:0000256" key="4">
    <source>
        <dbReference type="ARBA" id="ARBA00022692"/>
    </source>
</evidence>
<feature type="transmembrane region" description="Helical" evidence="7">
    <location>
        <begin position="158"/>
        <end position="176"/>
    </location>
</feature>
<comment type="similarity">
    <text evidence="2 7">Belongs to the DedA family.</text>
</comment>
<keyword evidence="5 7" id="KW-1133">Transmembrane helix</keyword>
<gene>
    <name evidence="9" type="ORF">ACFQ21_28655</name>
</gene>
<evidence type="ECO:0000313" key="10">
    <source>
        <dbReference type="Proteomes" id="UP001597112"/>
    </source>
</evidence>
<keyword evidence="6 7" id="KW-0472">Membrane</keyword>
<reference evidence="10" key="1">
    <citation type="journal article" date="2019" name="Int. J. Syst. Evol. Microbiol.">
        <title>The Global Catalogue of Microorganisms (GCM) 10K type strain sequencing project: providing services to taxonomists for standard genome sequencing and annotation.</title>
        <authorList>
            <consortium name="The Broad Institute Genomics Platform"/>
            <consortium name="The Broad Institute Genome Sequencing Center for Infectious Disease"/>
            <person name="Wu L."/>
            <person name="Ma J."/>
        </authorList>
    </citation>
    <scope>NUCLEOTIDE SEQUENCE [LARGE SCALE GENOMIC DNA]</scope>
    <source>
        <strain evidence="10">CCUG 58938</strain>
    </source>
</reference>
<name>A0ABW3KD40_9BACT</name>
<feature type="transmembrane region" description="Helical" evidence="7">
    <location>
        <begin position="121"/>
        <end position="143"/>
    </location>
</feature>
<protein>
    <submittedName>
        <fullName evidence="9">DedA family protein</fullName>
    </submittedName>
</protein>
<evidence type="ECO:0000256" key="3">
    <source>
        <dbReference type="ARBA" id="ARBA00022475"/>
    </source>
</evidence>
<dbReference type="PANTHER" id="PTHR30353:SF0">
    <property type="entry name" value="TRANSMEMBRANE PROTEIN"/>
    <property type="match status" value="1"/>
</dbReference>
<dbReference type="Proteomes" id="UP001597112">
    <property type="component" value="Unassembled WGS sequence"/>
</dbReference>
<dbReference type="PANTHER" id="PTHR30353">
    <property type="entry name" value="INNER MEMBRANE PROTEIN DEDA-RELATED"/>
    <property type="match status" value="1"/>
</dbReference>
<keyword evidence="3 7" id="KW-1003">Cell membrane</keyword>
<dbReference type="InterPro" id="IPR032818">
    <property type="entry name" value="DedA-like"/>
</dbReference>
<dbReference type="RefSeq" id="WP_377585908.1">
    <property type="nucleotide sequence ID" value="NZ_JBHTKA010000016.1"/>
</dbReference>
<feature type="domain" description="VTT" evidence="8">
    <location>
        <begin position="36"/>
        <end position="141"/>
    </location>
</feature>
<evidence type="ECO:0000256" key="7">
    <source>
        <dbReference type="RuleBase" id="RU367016"/>
    </source>
</evidence>
<evidence type="ECO:0000256" key="1">
    <source>
        <dbReference type="ARBA" id="ARBA00004651"/>
    </source>
</evidence>
<evidence type="ECO:0000256" key="6">
    <source>
        <dbReference type="ARBA" id="ARBA00023136"/>
    </source>
</evidence>
<feature type="transmembrane region" description="Helical" evidence="7">
    <location>
        <begin position="12"/>
        <end position="32"/>
    </location>
</feature>
<evidence type="ECO:0000313" key="9">
    <source>
        <dbReference type="EMBL" id="MFD1003331.1"/>
    </source>
</evidence>
<organism evidence="9 10">
    <name type="scientific">Ohtaekwangia kribbensis</name>
    <dbReference type="NCBI Taxonomy" id="688913"/>
    <lineage>
        <taxon>Bacteria</taxon>
        <taxon>Pseudomonadati</taxon>
        <taxon>Bacteroidota</taxon>
        <taxon>Cytophagia</taxon>
        <taxon>Cytophagales</taxon>
        <taxon>Fulvivirgaceae</taxon>
        <taxon>Ohtaekwangia</taxon>
    </lineage>
</organism>
<comment type="subcellular location">
    <subcellularLocation>
        <location evidence="1 7">Cell membrane</location>
        <topology evidence="1 7">Multi-pass membrane protein</topology>
    </subcellularLocation>
</comment>
<evidence type="ECO:0000256" key="2">
    <source>
        <dbReference type="ARBA" id="ARBA00010792"/>
    </source>
</evidence>
<dbReference type="InterPro" id="IPR032816">
    <property type="entry name" value="VTT_dom"/>
</dbReference>
<feature type="transmembrane region" description="Helical" evidence="7">
    <location>
        <begin position="95"/>
        <end position="114"/>
    </location>
</feature>
<sequence length="191" mass="21950">MEKFLDEYGYIALMIGTFFEGETAILVASSLIHRGLFEGPYTVLFGFTGSFISDWLYYIIGRLNGKYFVEHRPKLKAKFQPVVHFFLHHKLQILFTYRFLYGFRIIIPLIIGMSNIRPVQFLVYSIISGLIWATSVSTIGYFIGRFLNLKTDVYEENILFIVLGFAALGAVIGFIVKRVTMKEIDTEAKES</sequence>
<feature type="transmembrane region" description="Helical" evidence="7">
    <location>
        <begin position="39"/>
        <end position="60"/>
    </location>
</feature>